<evidence type="ECO:0000256" key="1">
    <source>
        <dbReference type="ARBA" id="ARBA00023236"/>
    </source>
</evidence>
<dbReference type="GO" id="GO:0008270">
    <property type="term" value="F:zinc ion binding"/>
    <property type="evidence" value="ECO:0007669"/>
    <property type="project" value="TreeGrafter"/>
</dbReference>
<dbReference type="EMBL" id="CP061839">
    <property type="protein sequence ID" value="QOW59759.1"/>
    <property type="molecule type" value="Genomic_DNA"/>
</dbReference>
<dbReference type="PIRSF" id="PIRSF015034">
    <property type="entry name" value="YacH"/>
    <property type="match status" value="1"/>
</dbReference>
<dbReference type="GO" id="GO:0050897">
    <property type="term" value="F:cobalt ion binding"/>
    <property type="evidence" value="ECO:0007669"/>
    <property type="project" value="TreeGrafter"/>
</dbReference>
<evidence type="ECO:0000313" key="3">
    <source>
        <dbReference type="Proteomes" id="UP000593915"/>
    </source>
</evidence>
<name>A0A7S6WM85_9SPIR</name>
<dbReference type="InterPro" id="IPR001943">
    <property type="entry name" value="UVR_dom"/>
</dbReference>
<dbReference type="PANTHER" id="PTHR38430:SF1">
    <property type="entry name" value="PROTEIN-ARGININE KINASE ACTIVATOR PROTEIN"/>
    <property type="match status" value="1"/>
</dbReference>
<proteinExistence type="predicted"/>
<dbReference type="GeneID" id="301090457"/>
<organism evidence="2 3">
    <name type="scientific">Treponema pedis</name>
    <dbReference type="NCBI Taxonomy" id="409322"/>
    <lineage>
        <taxon>Bacteria</taxon>
        <taxon>Pseudomonadati</taxon>
        <taxon>Spirochaetota</taxon>
        <taxon>Spirochaetia</taxon>
        <taxon>Spirochaetales</taxon>
        <taxon>Treponemataceae</taxon>
        <taxon>Treponema</taxon>
    </lineage>
</organism>
<dbReference type="GO" id="GO:1990169">
    <property type="term" value="P:stress response to copper ion"/>
    <property type="evidence" value="ECO:0007669"/>
    <property type="project" value="TreeGrafter"/>
</dbReference>
<keyword evidence="1" id="KW-0742">SOS response</keyword>
<dbReference type="PANTHER" id="PTHR38430">
    <property type="entry name" value="PROTEIN-ARGININE KINASE ACTIVATOR PROTEIN"/>
    <property type="match status" value="1"/>
</dbReference>
<dbReference type="GO" id="GO:1990170">
    <property type="term" value="P:stress response to cadmium ion"/>
    <property type="evidence" value="ECO:0007669"/>
    <property type="project" value="TreeGrafter"/>
</dbReference>
<dbReference type="InterPro" id="IPR036876">
    <property type="entry name" value="UVR_dom_sf"/>
</dbReference>
<dbReference type="AlphaFoldDB" id="A0A7S6WM85"/>
<evidence type="ECO:0000313" key="2">
    <source>
        <dbReference type="EMBL" id="QOW59759.1"/>
    </source>
</evidence>
<dbReference type="PROSITE" id="PS50151">
    <property type="entry name" value="UVR"/>
    <property type="match status" value="1"/>
</dbReference>
<dbReference type="RefSeq" id="WP_020965739.1">
    <property type="nucleotide sequence ID" value="NZ_CP045670.1"/>
</dbReference>
<dbReference type="SUPFAM" id="SSF46600">
    <property type="entry name" value="C-terminal UvrC-binding domain of UvrB"/>
    <property type="match status" value="1"/>
</dbReference>
<dbReference type="Pfam" id="PF02151">
    <property type="entry name" value="UVR"/>
    <property type="match status" value="1"/>
</dbReference>
<keyword evidence="1" id="KW-0227">DNA damage</keyword>
<sequence>MICDMCKKNEAAVSIEQISDGAKKNIYLCRDCAAKFGFGIFSEKMDISIKNIFNNYELNKKLEFENSPVCPHCGQKLLDIRFKQKIGCVNCFSAFKNEIAEILKQKKKDLRYTGVIQKSKVIGFENKLIAAELRQKLRKAIEAEEYEKAAFLRDELKALEKKYESET</sequence>
<dbReference type="GO" id="GO:0009432">
    <property type="term" value="P:SOS response"/>
    <property type="evidence" value="ECO:0007669"/>
    <property type="project" value="UniProtKB-KW"/>
</dbReference>
<dbReference type="GO" id="GO:0046870">
    <property type="term" value="F:cadmium ion binding"/>
    <property type="evidence" value="ECO:0007669"/>
    <property type="project" value="TreeGrafter"/>
</dbReference>
<dbReference type="GO" id="GO:0005507">
    <property type="term" value="F:copper ion binding"/>
    <property type="evidence" value="ECO:0007669"/>
    <property type="project" value="TreeGrafter"/>
</dbReference>
<accession>A0A7S6WM85</accession>
<protein>
    <submittedName>
        <fullName evidence="2">UvrB/UvrC motif-containing protein</fullName>
    </submittedName>
</protein>
<gene>
    <name evidence="2" type="ORF">IFE08_07695</name>
</gene>
<reference evidence="2 3" key="1">
    <citation type="submission" date="2020-09" db="EMBL/GenBank/DDBJ databases">
        <title>Characterization of Treponema spp. from bovine digital dermatitis in Korea.</title>
        <authorList>
            <person name="Espiritu H.M."/>
            <person name="Cho Y.I."/>
            <person name="Mamuad L."/>
        </authorList>
    </citation>
    <scope>NUCLEOTIDE SEQUENCE [LARGE SCALE GENOMIC DNA]</scope>
    <source>
        <strain evidence="2 3">KS1</strain>
    </source>
</reference>
<dbReference type="InterPro" id="IPR025542">
    <property type="entry name" value="YacH"/>
</dbReference>
<dbReference type="Proteomes" id="UP000593915">
    <property type="component" value="Chromosome"/>
</dbReference>